<feature type="signal peptide" evidence="3">
    <location>
        <begin position="1"/>
        <end position="26"/>
    </location>
</feature>
<evidence type="ECO:0000256" key="2">
    <source>
        <dbReference type="PROSITE-ProRule" id="PRU00708"/>
    </source>
</evidence>
<dbReference type="InterPro" id="IPR046849">
    <property type="entry name" value="E2_motif"/>
</dbReference>
<dbReference type="PROSITE" id="PS51375">
    <property type="entry name" value="PPR"/>
    <property type="match status" value="2"/>
</dbReference>
<dbReference type="OrthoDB" id="185373at2759"/>
<dbReference type="Pfam" id="PF01535">
    <property type="entry name" value="PPR"/>
    <property type="match status" value="3"/>
</dbReference>
<dbReference type="AlphaFoldDB" id="A0A3S3MG79"/>
<accession>A0A3S3MG79</accession>
<keyword evidence="3" id="KW-0732">Signal</keyword>
<sequence>MLQRGHAYPNSFTLAFVLKACAVVVAFKEGLQIHSHVFRHGLDLSPFVQTGLLNFYAKCEEIRDARRVFDEIPERNLIAWSAMISGYARIGMVNEGLGLFREMQKVGIRPDEVTMVSIISACAKAGALDLGRWVHAFIEKNEIKLDVELSTALVDMYAKCGCIERARELFDVMPDRDTKAWSSMIVGLAIHGLAEDALAYFRRMEESKVKPNHVTFIGVLSACVHSGLVYEGKKYWLSMCQCKIEPSMEHYGCMVDLLCRASRIEEACEFVEAMPISPNSIIWRTLLVGCKNKGLLEKGEFVAERLLEVEPLNAENHVLLSNLYASGLRWDKVSYVRKRMKDNGVKAIPGCSSIEVDGFLHEFVMGDESHPEAKEIREVLMDVHRQVHRAGHEPWTSAVLHDVGEEEKVSALFEHSERLAIAFGLLKTRAPMAIRVVKNLRVCGDCHEVTKIISKLYSREIIVRDRVRFHRFVNGSCSCKDYW</sequence>
<dbReference type="Pfam" id="PF14432">
    <property type="entry name" value="DYW_deaminase"/>
    <property type="match status" value="1"/>
</dbReference>
<dbReference type="PANTHER" id="PTHR47926">
    <property type="entry name" value="PENTATRICOPEPTIDE REPEAT-CONTAINING PROTEIN"/>
    <property type="match status" value="1"/>
</dbReference>
<name>A0A3S3MG79_9MAGN</name>
<evidence type="ECO:0000313" key="6">
    <source>
        <dbReference type="Proteomes" id="UP000283530"/>
    </source>
</evidence>
<feature type="domain" description="DYW" evidence="4">
    <location>
        <begin position="391"/>
        <end position="483"/>
    </location>
</feature>
<dbReference type="Pfam" id="PF20431">
    <property type="entry name" value="E_motif"/>
    <property type="match status" value="1"/>
</dbReference>
<dbReference type="InterPro" id="IPR011990">
    <property type="entry name" value="TPR-like_helical_dom_sf"/>
</dbReference>
<dbReference type="EMBL" id="QPKB01000002">
    <property type="protein sequence ID" value="RWR75831.1"/>
    <property type="molecule type" value="Genomic_DNA"/>
</dbReference>
<dbReference type="InterPro" id="IPR032867">
    <property type="entry name" value="DYW_dom"/>
</dbReference>
<dbReference type="Proteomes" id="UP000283530">
    <property type="component" value="Unassembled WGS sequence"/>
</dbReference>
<evidence type="ECO:0000313" key="5">
    <source>
        <dbReference type="EMBL" id="RWR75831.1"/>
    </source>
</evidence>
<dbReference type="Gene3D" id="1.25.40.10">
    <property type="entry name" value="Tetratricopeptide repeat domain"/>
    <property type="match status" value="3"/>
</dbReference>
<dbReference type="Pfam" id="PF13041">
    <property type="entry name" value="PPR_2"/>
    <property type="match status" value="1"/>
</dbReference>
<feature type="repeat" description="PPR" evidence="2">
    <location>
        <begin position="177"/>
        <end position="211"/>
    </location>
</feature>
<dbReference type="Pfam" id="PF20430">
    <property type="entry name" value="Eplus_motif"/>
    <property type="match status" value="1"/>
</dbReference>
<keyword evidence="6" id="KW-1185">Reference proteome</keyword>
<organism evidence="5 6">
    <name type="scientific">Cinnamomum micranthum f. kanehirae</name>
    <dbReference type="NCBI Taxonomy" id="337451"/>
    <lineage>
        <taxon>Eukaryota</taxon>
        <taxon>Viridiplantae</taxon>
        <taxon>Streptophyta</taxon>
        <taxon>Embryophyta</taxon>
        <taxon>Tracheophyta</taxon>
        <taxon>Spermatophyta</taxon>
        <taxon>Magnoliopsida</taxon>
        <taxon>Magnoliidae</taxon>
        <taxon>Laurales</taxon>
        <taxon>Lauraceae</taxon>
        <taxon>Cinnamomum</taxon>
    </lineage>
</organism>
<protein>
    <submittedName>
        <fullName evidence="5">Pentatricopeptide repeat-containing protein, chloroplastic-like protein</fullName>
    </submittedName>
</protein>
<dbReference type="GO" id="GO:0003723">
    <property type="term" value="F:RNA binding"/>
    <property type="evidence" value="ECO:0007669"/>
    <property type="project" value="InterPro"/>
</dbReference>
<dbReference type="NCBIfam" id="TIGR00756">
    <property type="entry name" value="PPR"/>
    <property type="match status" value="2"/>
</dbReference>
<dbReference type="InterPro" id="IPR002885">
    <property type="entry name" value="PPR_rpt"/>
</dbReference>
<proteinExistence type="predicted"/>
<dbReference type="PANTHER" id="PTHR47926:SF461">
    <property type="entry name" value="PENTATRICOPEPTIDE REPEAT SUPERFAMILY PROTEIN"/>
    <property type="match status" value="1"/>
</dbReference>
<dbReference type="FunFam" id="1.25.40.10:FF:000404">
    <property type="entry name" value="Pentatricopeptide repeat-containing protein chloroplastic"/>
    <property type="match status" value="1"/>
</dbReference>
<comment type="caution">
    <text evidence="5">The sequence shown here is derived from an EMBL/GenBank/DDBJ whole genome shotgun (WGS) entry which is preliminary data.</text>
</comment>
<feature type="chain" id="PRO_5018773142" evidence="3">
    <location>
        <begin position="27"/>
        <end position="483"/>
    </location>
</feature>
<reference evidence="5 6" key="1">
    <citation type="journal article" date="2019" name="Nat. Plants">
        <title>Stout camphor tree genome fills gaps in understanding of flowering plant genome evolution.</title>
        <authorList>
            <person name="Chaw S.M."/>
            <person name="Liu Y.C."/>
            <person name="Wu Y.W."/>
            <person name="Wang H.Y."/>
            <person name="Lin C.I."/>
            <person name="Wu C.S."/>
            <person name="Ke H.M."/>
            <person name="Chang L.Y."/>
            <person name="Hsu C.Y."/>
            <person name="Yang H.T."/>
            <person name="Sudianto E."/>
            <person name="Hsu M.H."/>
            <person name="Wu K.P."/>
            <person name="Wang L.N."/>
            <person name="Leebens-Mack J.H."/>
            <person name="Tsai I.J."/>
        </authorList>
    </citation>
    <scope>NUCLEOTIDE SEQUENCE [LARGE SCALE GENOMIC DNA]</scope>
    <source>
        <strain evidence="6">cv. Chaw 1501</strain>
        <tissue evidence="5">Young leaves</tissue>
    </source>
</reference>
<evidence type="ECO:0000256" key="1">
    <source>
        <dbReference type="ARBA" id="ARBA00022737"/>
    </source>
</evidence>
<dbReference type="InterPro" id="IPR046960">
    <property type="entry name" value="PPR_At4g14850-like_plant"/>
</dbReference>
<dbReference type="InterPro" id="IPR046848">
    <property type="entry name" value="E_motif"/>
</dbReference>
<dbReference type="GO" id="GO:0008270">
    <property type="term" value="F:zinc ion binding"/>
    <property type="evidence" value="ECO:0007669"/>
    <property type="project" value="InterPro"/>
</dbReference>
<gene>
    <name evidence="5" type="ORF">CKAN_00423200</name>
</gene>
<dbReference type="GO" id="GO:0009451">
    <property type="term" value="P:RNA modification"/>
    <property type="evidence" value="ECO:0007669"/>
    <property type="project" value="InterPro"/>
</dbReference>
<keyword evidence="1" id="KW-0677">Repeat</keyword>
<evidence type="ECO:0000259" key="4">
    <source>
        <dbReference type="Pfam" id="PF14432"/>
    </source>
</evidence>
<feature type="repeat" description="PPR" evidence="2">
    <location>
        <begin position="76"/>
        <end position="110"/>
    </location>
</feature>
<dbReference type="FunFam" id="1.25.40.10:FF:000427">
    <property type="entry name" value="Pentatricopeptide repeat-containing protein chloroplastic"/>
    <property type="match status" value="1"/>
</dbReference>
<dbReference type="STRING" id="337451.A0A3S3MG79"/>
<evidence type="ECO:0000256" key="3">
    <source>
        <dbReference type="SAM" id="SignalP"/>
    </source>
</evidence>